<keyword evidence="2" id="KW-0274">FAD</keyword>
<reference evidence="5 6" key="1">
    <citation type="submission" date="2019-02" db="EMBL/GenBank/DDBJ databases">
        <authorList>
            <person name="Fomenkov A."/>
            <person name="Dubinina G."/>
            <person name="Grabovich M."/>
            <person name="Vincze T."/>
            <person name="Roberts R.J."/>
        </authorList>
    </citation>
    <scope>NUCLEOTIDE SEQUENCE [LARGE SCALE GENOMIC DNA]</scope>
    <source>
        <strain evidence="5 6">P</strain>
    </source>
</reference>
<evidence type="ECO:0000313" key="6">
    <source>
        <dbReference type="Proteomes" id="UP000323824"/>
    </source>
</evidence>
<accession>A0A5C1QGH3</accession>
<reference evidence="5 6" key="2">
    <citation type="submission" date="2019-09" db="EMBL/GenBank/DDBJ databases">
        <title>Complete Genome Sequence and Methylome Analysis of free living Spirochaetas.</title>
        <authorList>
            <person name="Leshcheva N."/>
            <person name="Mikheeva N."/>
        </authorList>
    </citation>
    <scope>NUCLEOTIDE SEQUENCE [LARGE SCALE GENOMIC DNA]</scope>
    <source>
        <strain evidence="5 6">P</strain>
    </source>
</reference>
<dbReference type="InterPro" id="IPR036318">
    <property type="entry name" value="FAD-bd_PCMH-like_sf"/>
</dbReference>
<evidence type="ECO:0000313" key="5">
    <source>
        <dbReference type="EMBL" id="QEN05714.1"/>
    </source>
</evidence>
<evidence type="ECO:0000259" key="4">
    <source>
        <dbReference type="Pfam" id="PF00941"/>
    </source>
</evidence>
<protein>
    <recommendedName>
        <fullName evidence="4">Molybdopterin dehydrogenase FAD-binding domain-containing protein</fullName>
    </recommendedName>
</protein>
<dbReference type="Gene3D" id="3.30.465.10">
    <property type="match status" value="1"/>
</dbReference>
<dbReference type="SUPFAM" id="SSF56176">
    <property type="entry name" value="FAD-binding/transporter-associated domain-like"/>
    <property type="match status" value="1"/>
</dbReference>
<dbReference type="EMBL" id="CP035807">
    <property type="protein sequence ID" value="QEN05714.1"/>
    <property type="molecule type" value="Genomic_DNA"/>
</dbReference>
<evidence type="ECO:0000256" key="1">
    <source>
        <dbReference type="ARBA" id="ARBA00022630"/>
    </source>
</evidence>
<dbReference type="GO" id="GO:0050660">
    <property type="term" value="F:flavin adenine dinucleotide binding"/>
    <property type="evidence" value="ECO:0007669"/>
    <property type="project" value="InterPro"/>
</dbReference>
<feature type="domain" description="Molybdopterin dehydrogenase FAD-binding" evidence="4">
    <location>
        <begin position="7"/>
        <end position="174"/>
    </location>
</feature>
<organism evidence="5 6">
    <name type="scientific">Thiospirochaeta perfilievii</name>
    <dbReference type="NCBI Taxonomy" id="252967"/>
    <lineage>
        <taxon>Bacteria</taxon>
        <taxon>Pseudomonadati</taxon>
        <taxon>Spirochaetota</taxon>
        <taxon>Spirochaetia</taxon>
        <taxon>Spirochaetales</taxon>
        <taxon>Spirochaetaceae</taxon>
        <taxon>Thiospirochaeta</taxon>
    </lineage>
</organism>
<keyword evidence="3" id="KW-0560">Oxidoreductase</keyword>
<dbReference type="Pfam" id="PF00941">
    <property type="entry name" value="FAD_binding_5"/>
    <property type="match status" value="1"/>
</dbReference>
<sequence length="280" mass="31934">MKKKGTRFFRPKTVGDLKEIVKKERDITLLAGGTSLFRTINGDNLIIPGVIIILDDIVELKKENRTERYFEFGSMFTIQEIICGSKNNLPKILLESLESMAPYPIRNLATIGGTIANKDIISDIIPLLLILNCKVEVIPLVDKKNRAKWESLTQYISTKDERGLHLITRVRIPLITTTTCSYYKTGHSFNLFKEISFSAIAEIEKSNISSLSMAFNIENKKIIRTKEIEAELIGKHMPISYRSREPLLSIIKTSLSDNPRLKESEIYRMAQIILHFLEGF</sequence>
<dbReference type="InterPro" id="IPR051312">
    <property type="entry name" value="Diverse_Substr_Oxidored"/>
</dbReference>
<keyword evidence="6" id="KW-1185">Reference proteome</keyword>
<keyword evidence="1" id="KW-0285">Flavoprotein</keyword>
<dbReference type="Proteomes" id="UP000323824">
    <property type="component" value="Chromosome"/>
</dbReference>
<dbReference type="InterPro" id="IPR002346">
    <property type="entry name" value="Mopterin_DH_FAD-bd"/>
</dbReference>
<dbReference type="GO" id="GO:0016491">
    <property type="term" value="F:oxidoreductase activity"/>
    <property type="evidence" value="ECO:0007669"/>
    <property type="project" value="UniProtKB-KW"/>
</dbReference>
<dbReference type="PANTHER" id="PTHR42659">
    <property type="entry name" value="XANTHINE DEHYDROGENASE SUBUNIT C-RELATED"/>
    <property type="match status" value="1"/>
</dbReference>
<dbReference type="AlphaFoldDB" id="A0A5C1QGH3"/>
<dbReference type="InterPro" id="IPR016169">
    <property type="entry name" value="FAD-bd_PCMH_sub2"/>
</dbReference>
<evidence type="ECO:0000256" key="2">
    <source>
        <dbReference type="ARBA" id="ARBA00022827"/>
    </source>
</evidence>
<proteinExistence type="predicted"/>
<evidence type="ECO:0000256" key="3">
    <source>
        <dbReference type="ARBA" id="ARBA00023002"/>
    </source>
</evidence>
<dbReference type="PANTHER" id="PTHR42659:SF2">
    <property type="entry name" value="XANTHINE DEHYDROGENASE SUBUNIT C-RELATED"/>
    <property type="match status" value="1"/>
</dbReference>
<name>A0A5C1QGH3_9SPIO</name>
<gene>
    <name evidence="5" type="ORF">EW093_13660</name>
</gene>
<dbReference type="OrthoDB" id="9774454at2"/>
<dbReference type="KEGG" id="sper:EW093_13660"/>
<dbReference type="RefSeq" id="WP_149568948.1">
    <property type="nucleotide sequence ID" value="NZ_CP035807.1"/>
</dbReference>